<dbReference type="PANTHER" id="PTHR21666">
    <property type="entry name" value="PEPTIDASE-RELATED"/>
    <property type="match status" value="1"/>
</dbReference>
<reference evidence="5" key="1">
    <citation type="submission" date="2020-03" db="EMBL/GenBank/DDBJ databases">
        <title>Whole-genome sequence of the purple nonsulfur bacterium Rhodocyclus tenuis DSM112.</title>
        <authorList>
            <person name="Kyndt J.A."/>
            <person name="Meyer T.E."/>
        </authorList>
    </citation>
    <scope>NUCLEOTIDE SEQUENCE [LARGE SCALE GENOMIC DNA]</scope>
    <source>
        <strain evidence="5">DSM 112</strain>
    </source>
</reference>
<comment type="similarity">
    <text evidence="1">Belongs to the E.coli NlpD/Haemophilus LppB family.</text>
</comment>
<dbReference type="SMART" id="SM00257">
    <property type="entry name" value="LysM"/>
    <property type="match status" value="1"/>
</dbReference>
<dbReference type="Pfam" id="PF01476">
    <property type="entry name" value="LysM"/>
    <property type="match status" value="1"/>
</dbReference>
<dbReference type="InterPro" id="IPR036779">
    <property type="entry name" value="LysM_dom_sf"/>
</dbReference>
<dbReference type="InterPro" id="IPR050570">
    <property type="entry name" value="Cell_wall_metabolism_enzyme"/>
</dbReference>
<keyword evidence="5" id="KW-1185">Reference proteome</keyword>
<name>A0ABX0WGB3_9RHOO</name>
<dbReference type="CDD" id="cd12797">
    <property type="entry name" value="M23_peptidase"/>
    <property type="match status" value="1"/>
</dbReference>
<dbReference type="SUPFAM" id="SSF51261">
    <property type="entry name" value="Duplicated hybrid motif"/>
    <property type="match status" value="1"/>
</dbReference>
<protein>
    <submittedName>
        <fullName evidence="4">Peptidoglycan DD-metalloendopeptidase family protein</fullName>
    </submittedName>
</protein>
<sequence>MNVLTHHLPSQRRWRRTVGSLAVTMLVAACASHAPAPYVERGGSTAVAAAPAPAVVPKDVYVVKKGDTLYGIALDNGLDYRELASWNGIENPNLILVGQQLRVKAPGTADSDVAVAKPVVLTQSVEKRSLDGNSDTLKRGPKGGKEPYSEQALAAAKSTTPAATPKTADPAPAAAPAATAVAKAEAKTEAKTEAKPDSKTDAAGPDEISWQWPATGKTIGTFSEAANKGVDIAGKAGDAILAAGDGKVVYSGSGLRGYGKLVIIKHNGTYLSAYAHNRAILVKEGQAVKKGQKIAEMGDSDADQVKLHFEIRRQGKPIDPLKYLPPR</sequence>
<dbReference type="EMBL" id="JAATWB010000001">
    <property type="protein sequence ID" value="NJA87735.1"/>
    <property type="molecule type" value="Genomic_DNA"/>
</dbReference>
<evidence type="ECO:0000256" key="2">
    <source>
        <dbReference type="SAM" id="MobiDB-lite"/>
    </source>
</evidence>
<organism evidence="4 5">
    <name type="scientific">Rhodocyclus gracilis</name>
    <dbReference type="NCBI Taxonomy" id="2929842"/>
    <lineage>
        <taxon>Bacteria</taxon>
        <taxon>Pseudomonadati</taxon>
        <taxon>Pseudomonadota</taxon>
        <taxon>Betaproteobacteria</taxon>
        <taxon>Rhodocyclales</taxon>
        <taxon>Rhodocyclaceae</taxon>
        <taxon>Rhodocyclus</taxon>
    </lineage>
</organism>
<evidence type="ECO:0000313" key="5">
    <source>
        <dbReference type="Proteomes" id="UP000720344"/>
    </source>
</evidence>
<dbReference type="PANTHER" id="PTHR21666:SF263">
    <property type="entry name" value="MUREIN HYDROLASE ACTIVATOR NLPD"/>
    <property type="match status" value="1"/>
</dbReference>
<feature type="compositionally biased region" description="Low complexity" evidence="2">
    <location>
        <begin position="152"/>
        <end position="183"/>
    </location>
</feature>
<dbReference type="InterPro" id="IPR016047">
    <property type="entry name" value="M23ase_b-sheet_dom"/>
</dbReference>
<feature type="region of interest" description="Disordered" evidence="2">
    <location>
        <begin position="126"/>
        <end position="211"/>
    </location>
</feature>
<accession>A0ABX0WGB3</accession>
<dbReference type="Gene3D" id="2.70.70.10">
    <property type="entry name" value="Glucose Permease (Domain IIA)"/>
    <property type="match status" value="1"/>
</dbReference>
<dbReference type="CDD" id="cd00118">
    <property type="entry name" value="LysM"/>
    <property type="match status" value="1"/>
</dbReference>
<dbReference type="PROSITE" id="PS51782">
    <property type="entry name" value="LYSM"/>
    <property type="match status" value="1"/>
</dbReference>
<dbReference type="Gene3D" id="3.10.350.10">
    <property type="entry name" value="LysM domain"/>
    <property type="match status" value="1"/>
</dbReference>
<gene>
    <name evidence="4" type="ORF">HCX48_00650</name>
</gene>
<feature type="compositionally biased region" description="Basic and acidic residues" evidence="2">
    <location>
        <begin position="184"/>
        <end position="200"/>
    </location>
</feature>
<feature type="domain" description="LysM" evidence="3">
    <location>
        <begin position="59"/>
        <end position="103"/>
    </location>
</feature>
<evidence type="ECO:0000256" key="1">
    <source>
        <dbReference type="ARBA" id="ARBA00038420"/>
    </source>
</evidence>
<evidence type="ECO:0000313" key="4">
    <source>
        <dbReference type="EMBL" id="NJA87735.1"/>
    </source>
</evidence>
<dbReference type="Proteomes" id="UP000720344">
    <property type="component" value="Unassembled WGS sequence"/>
</dbReference>
<dbReference type="InterPro" id="IPR018392">
    <property type="entry name" value="LysM"/>
</dbReference>
<dbReference type="Pfam" id="PF01551">
    <property type="entry name" value="Peptidase_M23"/>
    <property type="match status" value="1"/>
</dbReference>
<dbReference type="RefSeq" id="WP_167680565.1">
    <property type="nucleotide sequence ID" value="NZ_JAATWB010000001.1"/>
</dbReference>
<proteinExistence type="inferred from homology"/>
<evidence type="ECO:0000259" key="3">
    <source>
        <dbReference type="PROSITE" id="PS51782"/>
    </source>
</evidence>
<dbReference type="InterPro" id="IPR011055">
    <property type="entry name" value="Dup_hybrid_motif"/>
</dbReference>
<comment type="caution">
    <text evidence="4">The sequence shown here is derived from an EMBL/GenBank/DDBJ whole genome shotgun (WGS) entry which is preliminary data.</text>
</comment>